<accession>A0A0J1CXC4</accession>
<comment type="caution">
    <text evidence="5">The sequence shown here is derived from an EMBL/GenBank/DDBJ whole genome shotgun (WGS) entry which is preliminary data.</text>
</comment>
<dbReference type="PATRIC" id="fig|908627.4.peg.3858"/>
<feature type="domain" description="SMP-30/Gluconolactonase/LRE-like region" evidence="4">
    <location>
        <begin position="30"/>
        <end position="286"/>
    </location>
</feature>
<dbReference type="Gene3D" id="2.120.10.30">
    <property type="entry name" value="TolB, C-terminal domain"/>
    <property type="match status" value="1"/>
</dbReference>
<comment type="cofactor">
    <cofactor evidence="3">
        <name>Zn(2+)</name>
        <dbReference type="ChEBI" id="CHEBI:29105"/>
    </cofactor>
    <text evidence="3">Binds 1 divalent metal cation per subunit.</text>
</comment>
<protein>
    <submittedName>
        <fullName evidence="5">Gluconolactonase</fullName>
    </submittedName>
</protein>
<dbReference type="PANTHER" id="PTHR47572:SF4">
    <property type="entry name" value="LACTONASE DRP35"/>
    <property type="match status" value="1"/>
</dbReference>
<dbReference type="Proteomes" id="UP000035963">
    <property type="component" value="Unassembled WGS sequence"/>
</dbReference>
<evidence type="ECO:0000313" key="6">
    <source>
        <dbReference type="Proteomes" id="UP000035963"/>
    </source>
</evidence>
<evidence type="ECO:0000256" key="3">
    <source>
        <dbReference type="PIRSR" id="PIRSR605511-2"/>
    </source>
</evidence>
<reference evidence="5 6" key="1">
    <citation type="journal article" date="2015" name="Genome Announc.">
        <title>Draft Genome Sequence of Burkholderia sp. Strain PML1(12), an Ectomycorrhizosphere-Inhabiting Bacterium with Effective Mineral-Weathering Ability.</title>
        <authorList>
            <person name="Uroz S."/>
            <person name="Oger P."/>
        </authorList>
    </citation>
    <scope>NUCLEOTIDE SEQUENCE [LARGE SCALE GENOMIC DNA]</scope>
    <source>
        <strain evidence="6">PML1(12)</strain>
    </source>
</reference>
<dbReference type="EMBL" id="AEJF01000108">
    <property type="protein sequence ID" value="KLU25021.1"/>
    <property type="molecule type" value="Genomic_DNA"/>
</dbReference>
<keyword evidence="1" id="KW-0378">Hydrolase</keyword>
<dbReference type="PANTHER" id="PTHR47572">
    <property type="entry name" value="LIPOPROTEIN-RELATED"/>
    <property type="match status" value="1"/>
</dbReference>
<evidence type="ECO:0000256" key="2">
    <source>
        <dbReference type="PIRSR" id="PIRSR605511-1"/>
    </source>
</evidence>
<name>A0A0J1CXC4_9BURK</name>
<dbReference type="OrthoDB" id="241638at2"/>
<keyword evidence="3" id="KW-0862">Zinc</keyword>
<proteinExistence type="predicted"/>
<evidence type="ECO:0000256" key="1">
    <source>
        <dbReference type="ARBA" id="ARBA00022801"/>
    </source>
</evidence>
<feature type="binding site" evidence="3">
    <location>
        <position position="143"/>
    </location>
    <ligand>
        <name>substrate</name>
    </ligand>
</feature>
<dbReference type="GO" id="GO:0016787">
    <property type="term" value="F:hydrolase activity"/>
    <property type="evidence" value="ECO:0007669"/>
    <property type="project" value="UniProtKB-KW"/>
</dbReference>
<dbReference type="InterPro" id="IPR051262">
    <property type="entry name" value="SMP-30/CGR1_Lactonase"/>
</dbReference>
<dbReference type="SUPFAM" id="SSF63829">
    <property type="entry name" value="Calcium-dependent phosphotriesterase"/>
    <property type="match status" value="1"/>
</dbReference>
<feature type="binding site" evidence="3">
    <location>
        <position position="177"/>
    </location>
    <ligand>
        <name>a divalent metal cation</name>
        <dbReference type="ChEBI" id="CHEBI:60240"/>
    </ligand>
</feature>
<feature type="binding site" evidence="3">
    <location>
        <position position="231"/>
    </location>
    <ligand>
        <name>a divalent metal cation</name>
        <dbReference type="ChEBI" id="CHEBI:60240"/>
    </ligand>
</feature>
<organism evidence="5 6">
    <name type="scientific">Caballeronia mineralivorans PML1(12)</name>
    <dbReference type="NCBI Taxonomy" id="908627"/>
    <lineage>
        <taxon>Bacteria</taxon>
        <taxon>Pseudomonadati</taxon>
        <taxon>Pseudomonadota</taxon>
        <taxon>Betaproteobacteria</taxon>
        <taxon>Burkholderiales</taxon>
        <taxon>Burkholderiaceae</taxon>
        <taxon>Caballeronia</taxon>
    </lineage>
</organism>
<evidence type="ECO:0000259" key="4">
    <source>
        <dbReference type="Pfam" id="PF08450"/>
    </source>
</evidence>
<dbReference type="AlphaFoldDB" id="A0A0J1CXC4"/>
<feature type="active site" description="Proton donor/acceptor" evidence="2">
    <location>
        <position position="231"/>
    </location>
</feature>
<dbReference type="PRINTS" id="PR01790">
    <property type="entry name" value="SMP30FAMILY"/>
</dbReference>
<dbReference type="Pfam" id="PF08450">
    <property type="entry name" value="SGL"/>
    <property type="match status" value="1"/>
</dbReference>
<keyword evidence="6" id="KW-1185">Reference proteome</keyword>
<feature type="binding site" evidence="3">
    <location>
        <position position="119"/>
    </location>
    <ligand>
        <name>substrate</name>
    </ligand>
</feature>
<keyword evidence="3" id="KW-0479">Metal-binding</keyword>
<evidence type="ECO:0000313" key="5">
    <source>
        <dbReference type="EMBL" id="KLU25021.1"/>
    </source>
</evidence>
<feature type="binding site" evidence="3">
    <location>
        <position position="32"/>
    </location>
    <ligand>
        <name>a divalent metal cation</name>
        <dbReference type="ChEBI" id="CHEBI:60240"/>
    </ligand>
</feature>
<dbReference type="InterPro" id="IPR013658">
    <property type="entry name" value="SGL"/>
</dbReference>
<dbReference type="InterPro" id="IPR011042">
    <property type="entry name" value="6-blade_b-propeller_TolB-like"/>
</dbReference>
<dbReference type="GO" id="GO:0046872">
    <property type="term" value="F:metal ion binding"/>
    <property type="evidence" value="ECO:0007669"/>
    <property type="project" value="UniProtKB-KW"/>
</dbReference>
<sequence length="302" mass="33499">MSYFEVHDPRFSDFLIPICSLEKLHTGMRWAEGPVYVADGRYLLFSDIPNNRMLRWEEESGNVSVFRFPSNYSNGNTRDRSGRLITCEHGGRRITRTELDGKITVLAERYEGSRLNSPNDVAVKSDGTIWFTDPTYGILTDYEGYKAHSEIGRCNVYCLDPRSGQLAIVCDDFDKPNGLAFSPDEKLLYVADSGRTHDPHAPHHIRVFEVESSGTLKGGGVFAEIEPGVPDGLRVDVLGNVWVAAEDGVHCYSSDGVLLGKIRTPETVANLTFGGPRRNRLFITASTSLYAVFLNTAGVQTP</sequence>
<dbReference type="InterPro" id="IPR005511">
    <property type="entry name" value="SMP-30"/>
</dbReference>
<gene>
    <name evidence="5" type="ORF">EOS_17210</name>
</gene>
<dbReference type="RefSeq" id="WP_047847869.1">
    <property type="nucleotide sequence ID" value="NZ_AEJF01000108.1"/>
</dbReference>